<geneLocation type="plasmid" evidence="1 2">
    <name>unnamed2</name>
</geneLocation>
<dbReference type="EMBL" id="CP147406">
    <property type="protein sequence ID" value="WXB95050.1"/>
    <property type="molecule type" value="Genomic_DNA"/>
</dbReference>
<sequence length="133" mass="15577">MSTPRFDVRLDPDALKEYQKLDGSVIDIVNKAIDELEYRADEVGKTLGNKRDTKLHGCKEIKLRGPGIRIVFRVTNEIVEVLRVVYILTIERRSRDFVFKIASKRFKRLKKSEQLEKVLTESKQWDVQKGDRD</sequence>
<evidence type="ECO:0008006" key="3">
    <source>
        <dbReference type="Google" id="ProtNLM"/>
    </source>
</evidence>
<dbReference type="Proteomes" id="UP001387364">
    <property type="component" value="Plasmid unnamed2"/>
</dbReference>
<dbReference type="RefSeq" id="WP_338754939.1">
    <property type="nucleotide sequence ID" value="NZ_CP147406.1"/>
</dbReference>
<gene>
    <name evidence="1" type="ORF">WDJ61_18920</name>
</gene>
<dbReference type="Gene3D" id="3.30.2310.20">
    <property type="entry name" value="RelE-like"/>
    <property type="match status" value="1"/>
</dbReference>
<organism evidence="1 2">
    <name type="scientific">Bacillus kandeliae</name>
    <dbReference type="NCBI Taxonomy" id="3129297"/>
    <lineage>
        <taxon>Bacteria</taxon>
        <taxon>Bacillati</taxon>
        <taxon>Bacillota</taxon>
        <taxon>Bacilli</taxon>
        <taxon>Bacillales</taxon>
        <taxon>Bacillaceae</taxon>
        <taxon>Bacillus</taxon>
    </lineage>
</organism>
<evidence type="ECO:0000313" key="2">
    <source>
        <dbReference type="Proteomes" id="UP001387364"/>
    </source>
</evidence>
<proteinExistence type="predicted"/>
<evidence type="ECO:0000313" key="1">
    <source>
        <dbReference type="EMBL" id="WXB95050.1"/>
    </source>
</evidence>
<dbReference type="InterPro" id="IPR035093">
    <property type="entry name" value="RelE/ParE_toxin_dom_sf"/>
</dbReference>
<name>A0ABZ2NBP6_9BACI</name>
<reference evidence="1 2" key="1">
    <citation type="submission" date="2024-02" db="EMBL/GenBank/DDBJ databases">
        <title>Seven novel Bacillus-like species.</title>
        <authorList>
            <person name="Liu G."/>
        </authorList>
    </citation>
    <scope>NUCLEOTIDE SEQUENCE [LARGE SCALE GENOMIC DNA]</scope>
    <source>
        <strain evidence="1 2">FJAT-52991</strain>
        <plasmid evidence="1 2">unnamed2</plasmid>
    </source>
</reference>
<protein>
    <recommendedName>
        <fullName evidence="3">Addiction module toxin RelE</fullName>
    </recommendedName>
</protein>
<keyword evidence="2" id="KW-1185">Reference proteome</keyword>
<accession>A0ABZ2NBP6</accession>
<keyword evidence="1" id="KW-0614">Plasmid</keyword>
<dbReference type="SUPFAM" id="SSF143011">
    <property type="entry name" value="RelE-like"/>
    <property type="match status" value="1"/>
</dbReference>